<evidence type="ECO:0000313" key="3">
    <source>
        <dbReference type="Proteomes" id="UP000297654"/>
    </source>
</evidence>
<evidence type="ECO:0000259" key="1">
    <source>
        <dbReference type="Pfam" id="PF01370"/>
    </source>
</evidence>
<keyword evidence="3" id="KW-1185">Reference proteome</keyword>
<sequence>MDPMNTHLVVGAGLIGRPLAERLVARGDTVTIATRSGSAVAGATTRVLDASDPVDFPRAAAHASTIFLCTNPPYTDWAAQWPPIYDAAIAAASASGARIVVMGNLYPYGSPTGAMTEHSPETTTETKGLVRRAGWAKLRAAHDAGHIQAVEVRASDYFGPGATGTAHLGETFFTAVRRSKTAHVVGKPQLAHSWSYLPDIVTTLIAAADYTGDWGRIWHVPSASVSRSDIAGQLNHQYGSRAKVSGYPQWLLRSLGVVNPLMHEVWASSYQFVVPFVIDSTETQRELGVTATPWHEALITTAESYRSTK</sequence>
<feature type="domain" description="NAD-dependent epimerase/dehydratase" evidence="1">
    <location>
        <begin position="8"/>
        <end position="210"/>
    </location>
</feature>
<accession>A0A1H8B2I0</accession>
<gene>
    <name evidence="2" type="ORF">E3O10_13050</name>
</gene>
<name>A0A1H8B2I0_9MICO</name>
<dbReference type="Proteomes" id="UP000297654">
    <property type="component" value="Unassembled WGS sequence"/>
</dbReference>
<dbReference type="SUPFAM" id="SSF51735">
    <property type="entry name" value="NAD(P)-binding Rossmann-fold domains"/>
    <property type="match status" value="1"/>
</dbReference>
<proteinExistence type="predicted"/>
<reference evidence="2 3" key="1">
    <citation type="submission" date="2019-03" db="EMBL/GenBank/DDBJ databases">
        <title>Genomics of glacier-inhabiting Cryobacterium strains.</title>
        <authorList>
            <person name="Liu Q."/>
            <person name="Xin Y.-H."/>
        </authorList>
    </citation>
    <scope>NUCLEOTIDE SEQUENCE [LARGE SCALE GENOMIC DNA]</scope>
    <source>
        <strain evidence="2 3">Hh15</strain>
    </source>
</reference>
<comment type="caution">
    <text evidence="2">The sequence shown here is derived from an EMBL/GenBank/DDBJ whole genome shotgun (WGS) entry which is preliminary data.</text>
</comment>
<dbReference type="AlphaFoldDB" id="A0A1H8B2I0"/>
<dbReference type="Gene3D" id="3.40.50.720">
    <property type="entry name" value="NAD(P)-binding Rossmann-like Domain"/>
    <property type="match status" value="1"/>
</dbReference>
<evidence type="ECO:0000313" key="2">
    <source>
        <dbReference type="EMBL" id="TFB88686.1"/>
    </source>
</evidence>
<dbReference type="Pfam" id="PF01370">
    <property type="entry name" value="Epimerase"/>
    <property type="match status" value="1"/>
</dbReference>
<dbReference type="EMBL" id="SOFF01000031">
    <property type="protein sequence ID" value="TFB88686.1"/>
    <property type="molecule type" value="Genomic_DNA"/>
</dbReference>
<dbReference type="InterPro" id="IPR001509">
    <property type="entry name" value="Epimerase_deHydtase"/>
</dbReference>
<dbReference type="OrthoDB" id="8205493at2"/>
<dbReference type="STRING" id="1424661.SAMN05216281_101394"/>
<protein>
    <submittedName>
        <fullName evidence="2">NAD-dependent epimerase/dehydratase family protein</fullName>
    </submittedName>
</protein>
<dbReference type="InterPro" id="IPR036291">
    <property type="entry name" value="NAD(P)-bd_dom_sf"/>
</dbReference>
<organism evidence="2 3">
    <name type="scientific">Cryobacterium luteum</name>
    <dbReference type="NCBI Taxonomy" id="1424661"/>
    <lineage>
        <taxon>Bacteria</taxon>
        <taxon>Bacillati</taxon>
        <taxon>Actinomycetota</taxon>
        <taxon>Actinomycetes</taxon>
        <taxon>Micrococcales</taxon>
        <taxon>Microbacteriaceae</taxon>
        <taxon>Cryobacterium</taxon>
    </lineage>
</organism>